<proteinExistence type="predicted"/>
<sequence length="87" mass="10124">MNSGFFFGFFFKRKAIRKTFYFIALAHYATHPCMHATQQNYIDLDLVAFLLEVGTPTLFYSKKIEIAITIVIYQQTISPLNIKMSTF</sequence>
<evidence type="ECO:0000313" key="2">
    <source>
        <dbReference type="Proteomes" id="UP000244527"/>
    </source>
</evidence>
<dbReference type="Proteomes" id="UP000244527">
    <property type="component" value="Chromosome"/>
</dbReference>
<name>A0A2S1LI73_9FLAO</name>
<evidence type="ECO:0000313" key="1">
    <source>
        <dbReference type="EMBL" id="AWG23453.1"/>
    </source>
</evidence>
<dbReference type="AlphaFoldDB" id="A0A2S1LI73"/>
<accession>A0A2S1LI73</accession>
<gene>
    <name evidence="1" type="ORF">FFWV33_18905</name>
</gene>
<reference evidence="1 2" key="1">
    <citation type="submission" date="2017-04" db="EMBL/GenBank/DDBJ databases">
        <title>Compelte genome sequence of WV33.</title>
        <authorList>
            <person name="Lee P.C."/>
        </authorList>
    </citation>
    <scope>NUCLEOTIDE SEQUENCE [LARGE SCALE GENOMIC DNA]</scope>
    <source>
        <strain evidence="1 2">WV33</strain>
    </source>
</reference>
<dbReference type="KEGG" id="ffa:FFWV33_18905"/>
<dbReference type="EMBL" id="CP020918">
    <property type="protein sequence ID" value="AWG23453.1"/>
    <property type="molecule type" value="Genomic_DNA"/>
</dbReference>
<organism evidence="1 2">
    <name type="scientific">Flavobacterium faecale</name>
    <dbReference type="NCBI Taxonomy" id="1355330"/>
    <lineage>
        <taxon>Bacteria</taxon>
        <taxon>Pseudomonadati</taxon>
        <taxon>Bacteroidota</taxon>
        <taxon>Flavobacteriia</taxon>
        <taxon>Flavobacteriales</taxon>
        <taxon>Flavobacteriaceae</taxon>
        <taxon>Flavobacterium</taxon>
    </lineage>
</organism>
<protein>
    <submittedName>
        <fullName evidence="1">Uncharacterized protein</fullName>
    </submittedName>
</protein>
<keyword evidence="2" id="KW-1185">Reference proteome</keyword>